<name>A0ACB6ZYC0_THEGA</name>
<proteinExistence type="predicted"/>
<comment type="caution">
    <text evidence="1">The sequence shown here is derived from an EMBL/GenBank/DDBJ whole genome shotgun (WGS) entry which is preliminary data.</text>
</comment>
<dbReference type="EMBL" id="MU117961">
    <property type="protein sequence ID" value="KAF9654393.1"/>
    <property type="molecule type" value="Genomic_DNA"/>
</dbReference>
<sequence length="413" mass="45405">MSSYPHIDDIHFRLRTTYNDGITFPLEYRRKQPRQLALLVQDNSEQLYAALQADLNKPKFEAVVTELLSIVNAYKAAIEKLDEWATPERPRVPEWRQSFDISTHPVPKGVALMISSSMELSSIISLLPLVGAIAAGCPAVVKPSEVSSNVADILADLFPKYLDPNAYAVVKGAVPETTYLLSLKWDFILFTGGCAVGKVVASAAAKNITPCALELGGMSPVVVADDADIDLKGSTFSRKKQNSGQLCVSPNHVLIPRHLQDNNITNANHHKRLLDLLANSEGHKILGGGHNEGKIELTILKDVPADDPLVKDPSPLVAYLFTNQQELRDKFLREVRCGSLVQNDCVQQLEVPELLLGGVGESGYGVYGGKHTFDMFMDVPSEVEPSLEIRSSPYRQSSLSFFEEMMRAPLPEL</sequence>
<reference evidence="1" key="1">
    <citation type="submission" date="2019-10" db="EMBL/GenBank/DDBJ databases">
        <authorList>
            <consortium name="DOE Joint Genome Institute"/>
            <person name="Kuo A."/>
            <person name="Miyauchi S."/>
            <person name="Kiss E."/>
            <person name="Drula E."/>
            <person name="Kohler A."/>
            <person name="Sanchez-Garcia M."/>
            <person name="Andreopoulos B."/>
            <person name="Barry K.W."/>
            <person name="Bonito G."/>
            <person name="Buee M."/>
            <person name="Carver A."/>
            <person name="Chen C."/>
            <person name="Cichocki N."/>
            <person name="Clum A."/>
            <person name="Culley D."/>
            <person name="Crous P.W."/>
            <person name="Fauchery L."/>
            <person name="Girlanda M."/>
            <person name="Hayes R."/>
            <person name="Keri Z."/>
            <person name="Labutti K."/>
            <person name="Lipzen A."/>
            <person name="Lombard V."/>
            <person name="Magnuson J."/>
            <person name="Maillard F."/>
            <person name="Morin E."/>
            <person name="Murat C."/>
            <person name="Nolan M."/>
            <person name="Ohm R."/>
            <person name="Pangilinan J."/>
            <person name="Pereira M."/>
            <person name="Perotto S."/>
            <person name="Peter M."/>
            <person name="Riley R."/>
            <person name="Sitrit Y."/>
            <person name="Stielow B."/>
            <person name="Szollosi G."/>
            <person name="Zifcakova L."/>
            <person name="Stursova M."/>
            <person name="Spatafora J.W."/>
            <person name="Tedersoo L."/>
            <person name="Vaario L.-M."/>
            <person name="Yamada A."/>
            <person name="Yan M."/>
            <person name="Wang P."/>
            <person name="Xu J."/>
            <person name="Bruns T."/>
            <person name="Baldrian P."/>
            <person name="Vilgalys R."/>
            <person name="Henrissat B."/>
            <person name="Grigoriev I.V."/>
            <person name="Hibbett D."/>
            <person name="Nagy L.G."/>
            <person name="Martin F.M."/>
        </authorList>
    </citation>
    <scope>NUCLEOTIDE SEQUENCE</scope>
    <source>
        <strain evidence="1">P2</strain>
    </source>
</reference>
<evidence type="ECO:0000313" key="1">
    <source>
        <dbReference type="EMBL" id="KAF9654393.1"/>
    </source>
</evidence>
<gene>
    <name evidence="1" type="ORF">BDM02DRAFT_3182192</name>
</gene>
<dbReference type="Proteomes" id="UP000886501">
    <property type="component" value="Unassembled WGS sequence"/>
</dbReference>
<organism evidence="1 2">
    <name type="scientific">Thelephora ganbajun</name>
    <name type="common">Ganba fungus</name>
    <dbReference type="NCBI Taxonomy" id="370292"/>
    <lineage>
        <taxon>Eukaryota</taxon>
        <taxon>Fungi</taxon>
        <taxon>Dikarya</taxon>
        <taxon>Basidiomycota</taxon>
        <taxon>Agaricomycotina</taxon>
        <taxon>Agaricomycetes</taxon>
        <taxon>Thelephorales</taxon>
        <taxon>Thelephoraceae</taxon>
        <taxon>Thelephora</taxon>
    </lineage>
</organism>
<reference evidence="1" key="2">
    <citation type="journal article" date="2020" name="Nat. Commun.">
        <title>Large-scale genome sequencing of mycorrhizal fungi provides insights into the early evolution of symbiotic traits.</title>
        <authorList>
            <person name="Miyauchi S."/>
            <person name="Kiss E."/>
            <person name="Kuo A."/>
            <person name="Drula E."/>
            <person name="Kohler A."/>
            <person name="Sanchez-Garcia M."/>
            <person name="Morin E."/>
            <person name="Andreopoulos B."/>
            <person name="Barry K.W."/>
            <person name="Bonito G."/>
            <person name="Buee M."/>
            <person name="Carver A."/>
            <person name="Chen C."/>
            <person name="Cichocki N."/>
            <person name="Clum A."/>
            <person name="Culley D."/>
            <person name="Crous P.W."/>
            <person name="Fauchery L."/>
            <person name="Girlanda M."/>
            <person name="Hayes R.D."/>
            <person name="Keri Z."/>
            <person name="LaButti K."/>
            <person name="Lipzen A."/>
            <person name="Lombard V."/>
            <person name="Magnuson J."/>
            <person name="Maillard F."/>
            <person name="Murat C."/>
            <person name="Nolan M."/>
            <person name="Ohm R.A."/>
            <person name="Pangilinan J."/>
            <person name="Pereira M.F."/>
            <person name="Perotto S."/>
            <person name="Peter M."/>
            <person name="Pfister S."/>
            <person name="Riley R."/>
            <person name="Sitrit Y."/>
            <person name="Stielow J.B."/>
            <person name="Szollosi G."/>
            <person name="Zifcakova L."/>
            <person name="Stursova M."/>
            <person name="Spatafora J.W."/>
            <person name="Tedersoo L."/>
            <person name="Vaario L.M."/>
            <person name="Yamada A."/>
            <person name="Yan M."/>
            <person name="Wang P."/>
            <person name="Xu J."/>
            <person name="Bruns T."/>
            <person name="Baldrian P."/>
            <person name="Vilgalys R."/>
            <person name="Dunand C."/>
            <person name="Henrissat B."/>
            <person name="Grigoriev I.V."/>
            <person name="Hibbett D."/>
            <person name="Nagy L.G."/>
            <person name="Martin F.M."/>
        </authorList>
    </citation>
    <scope>NUCLEOTIDE SEQUENCE</scope>
    <source>
        <strain evidence="1">P2</strain>
    </source>
</reference>
<accession>A0ACB6ZYC0</accession>
<protein>
    <submittedName>
        <fullName evidence="1">ALDH-like protein</fullName>
    </submittedName>
</protein>
<evidence type="ECO:0000313" key="2">
    <source>
        <dbReference type="Proteomes" id="UP000886501"/>
    </source>
</evidence>
<keyword evidence="2" id="KW-1185">Reference proteome</keyword>